<evidence type="ECO:0000313" key="2">
    <source>
        <dbReference type="Proteomes" id="UP001556098"/>
    </source>
</evidence>
<reference evidence="1 2" key="1">
    <citation type="submission" date="2024-07" db="EMBL/GenBank/DDBJ databases">
        <title>Marimonas sp.nov., isolated from tidal-flat sediment.</title>
        <authorList>
            <person name="Jayan J.N."/>
            <person name="Lee S.S."/>
        </authorList>
    </citation>
    <scope>NUCLEOTIDE SEQUENCE [LARGE SCALE GENOMIC DNA]</scope>
    <source>
        <strain evidence="1 2">MJW-29</strain>
    </source>
</reference>
<dbReference type="Proteomes" id="UP001556098">
    <property type="component" value="Unassembled WGS sequence"/>
</dbReference>
<sequence length="87" mass="9850">MTYENAFEHHDNSRTSWTRRAYESARKIITNWGNRLALSSSLGALPDHMLRDIGLTAADVESALHEASFASETDRLGERAKTQSQNW</sequence>
<organism evidence="1 2">
    <name type="scientific">Sulfitobacter sediminis</name>
    <dbReference type="NCBI Taxonomy" id="3234186"/>
    <lineage>
        <taxon>Bacteria</taxon>
        <taxon>Pseudomonadati</taxon>
        <taxon>Pseudomonadota</taxon>
        <taxon>Alphaproteobacteria</taxon>
        <taxon>Rhodobacterales</taxon>
        <taxon>Roseobacteraceae</taxon>
        <taxon>Sulfitobacter</taxon>
    </lineage>
</organism>
<keyword evidence="2" id="KW-1185">Reference proteome</keyword>
<protein>
    <submittedName>
        <fullName evidence="1">DUF1127 domain-containing protein</fullName>
    </submittedName>
</protein>
<accession>A0ABV3RW17</accession>
<gene>
    <name evidence="1" type="ORF">AB2B41_23255</name>
</gene>
<evidence type="ECO:0000313" key="1">
    <source>
        <dbReference type="EMBL" id="MEW9922524.1"/>
    </source>
</evidence>
<name>A0ABV3RW17_9RHOB</name>
<comment type="caution">
    <text evidence="1">The sequence shown here is derived from an EMBL/GenBank/DDBJ whole genome shotgun (WGS) entry which is preliminary data.</text>
</comment>
<proteinExistence type="predicted"/>
<dbReference type="RefSeq" id="WP_367880210.1">
    <property type="nucleotide sequence ID" value="NZ_JBFNXX010000086.1"/>
</dbReference>
<dbReference type="EMBL" id="JBFNXX010000086">
    <property type="protein sequence ID" value="MEW9922524.1"/>
    <property type="molecule type" value="Genomic_DNA"/>
</dbReference>